<comment type="caution">
    <text evidence="2">The sequence shown here is derived from an EMBL/GenBank/DDBJ whole genome shotgun (WGS) entry which is preliminary data.</text>
</comment>
<dbReference type="EMBL" id="CAJNOM010000081">
    <property type="protein sequence ID" value="CAF1003650.1"/>
    <property type="molecule type" value="Genomic_DNA"/>
</dbReference>
<name>A0A814JI39_9BILA</name>
<organism evidence="2 4">
    <name type="scientific">Adineta steineri</name>
    <dbReference type="NCBI Taxonomy" id="433720"/>
    <lineage>
        <taxon>Eukaryota</taxon>
        <taxon>Metazoa</taxon>
        <taxon>Spiralia</taxon>
        <taxon>Gnathifera</taxon>
        <taxon>Rotifera</taxon>
        <taxon>Eurotatoria</taxon>
        <taxon>Bdelloidea</taxon>
        <taxon>Adinetida</taxon>
        <taxon>Adinetidae</taxon>
        <taxon>Adineta</taxon>
    </lineage>
</organism>
<keyword evidence="4" id="KW-1185">Reference proteome</keyword>
<proteinExistence type="predicted"/>
<evidence type="ECO:0000313" key="1">
    <source>
        <dbReference type="EMBL" id="CAF1003650.1"/>
    </source>
</evidence>
<dbReference type="OrthoDB" id="5986190at2759"/>
<evidence type="ECO:0000313" key="2">
    <source>
        <dbReference type="EMBL" id="CAF1035835.1"/>
    </source>
</evidence>
<dbReference type="Proteomes" id="UP000663877">
    <property type="component" value="Unassembled WGS sequence"/>
</dbReference>
<dbReference type="EMBL" id="CAJNOM010000095">
    <property type="protein sequence ID" value="CAF1035835.1"/>
    <property type="molecule type" value="Genomic_DNA"/>
</dbReference>
<accession>A0A814JI39</accession>
<evidence type="ECO:0000313" key="3">
    <source>
        <dbReference type="EMBL" id="CAF1111034.1"/>
    </source>
</evidence>
<evidence type="ECO:0000313" key="4">
    <source>
        <dbReference type="Proteomes" id="UP000663832"/>
    </source>
</evidence>
<sequence length="211" mass="25686">MMNIFRLYADEKSEYQSNDAIQWYLNNLFLQKLITKSLQRKDIDQLYQLRYFLVDLIENCVSRQQMKLSKHELNNFKQKQEQIMSMKGFLLVKQDFLLPQRSDLVDVDLEIKCNLKEYQNKNEVLFDLNTTFQLENTKENDQKFLIRLTAVSYGHIIKEKYLTDTYRQIKNLSIPIIFSKLMCDMNEWNQSRKYLQYLLIYSNEQDLRWIE</sequence>
<dbReference type="AlphaFoldDB" id="A0A814JI39"/>
<dbReference type="Proteomes" id="UP000663832">
    <property type="component" value="Unassembled WGS sequence"/>
</dbReference>
<gene>
    <name evidence="3" type="ORF">BJG266_LOCUS21894</name>
    <name evidence="1" type="ORF">QVE165_LOCUS15074</name>
    <name evidence="2" type="ORF">QVE165_LOCUS16797</name>
</gene>
<reference evidence="2" key="1">
    <citation type="submission" date="2021-02" db="EMBL/GenBank/DDBJ databases">
        <authorList>
            <person name="Nowell W R."/>
        </authorList>
    </citation>
    <scope>NUCLEOTIDE SEQUENCE</scope>
</reference>
<protein>
    <submittedName>
        <fullName evidence="2">Uncharacterized protein</fullName>
    </submittedName>
</protein>
<dbReference type="EMBL" id="CAJNOI010000133">
    <property type="protein sequence ID" value="CAF1111034.1"/>
    <property type="molecule type" value="Genomic_DNA"/>
</dbReference>